<feature type="binding site" evidence="14">
    <location>
        <position position="155"/>
    </location>
    <ligand>
        <name>substrate</name>
    </ligand>
</feature>
<feature type="disulfide bond" evidence="17">
    <location>
        <begin position="192"/>
        <end position="217"/>
    </location>
</feature>
<dbReference type="PROSITE" id="PS50873">
    <property type="entry name" value="PEROXIDASE_4"/>
    <property type="match status" value="1"/>
</dbReference>
<dbReference type="AlphaFoldDB" id="A0A2P6SLN2"/>
<dbReference type="GO" id="GO:0020037">
    <property type="term" value="F:heme binding"/>
    <property type="evidence" value="ECO:0007669"/>
    <property type="project" value="UniProtKB-UniRule"/>
</dbReference>
<comment type="cofactor">
    <cofactor evidence="15 18">
        <name>heme b</name>
        <dbReference type="ChEBI" id="CHEBI:60344"/>
    </cofactor>
    <text evidence="15 18">Binds 1 heme b (iron(II)-protoporphyrin IX) group per subunit.</text>
</comment>
<dbReference type="PROSITE" id="PS00436">
    <property type="entry name" value="PEROXIDASE_2"/>
    <property type="match status" value="1"/>
</dbReference>
<keyword evidence="9 18" id="KW-0560">Oxidoreductase</keyword>
<feature type="binding site" evidence="15">
    <location>
        <position position="240"/>
    </location>
    <ligand>
        <name>Ca(2+)</name>
        <dbReference type="ChEBI" id="CHEBI:29108"/>
        <label>2</label>
    </ligand>
</feature>
<keyword evidence="22" id="KW-1185">Reference proteome</keyword>
<feature type="disulfide bond" evidence="17">
    <location>
        <begin position="27"/>
        <end position="107"/>
    </location>
</feature>
<feature type="disulfide bond" evidence="17">
    <location>
        <begin position="113"/>
        <end position="309"/>
    </location>
</feature>
<feature type="site" description="Transition state stabilizer" evidence="16">
    <location>
        <position position="54"/>
    </location>
</feature>
<evidence type="ECO:0000256" key="19">
    <source>
        <dbReference type="SAM" id="SignalP"/>
    </source>
</evidence>
<evidence type="ECO:0000256" key="2">
    <source>
        <dbReference type="ARBA" id="ARBA00002322"/>
    </source>
</evidence>
<evidence type="ECO:0000256" key="14">
    <source>
        <dbReference type="PIRSR" id="PIRSR600823-2"/>
    </source>
</evidence>
<keyword evidence="18" id="KW-0964">Secreted</keyword>
<dbReference type="PANTHER" id="PTHR31388">
    <property type="entry name" value="PEROXIDASE 72-RELATED"/>
    <property type="match status" value="1"/>
</dbReference>
<feature type="binding site" evidence="15">
    <location>
        <position position="80"/>
    </location>
    <ligand>
        <name>Ca(2+)</name>
        <dbReference type="ChEBI" id="CHEBI:29108"/>
        <label>1</label>
    </ligand>
</feature>
<dbReference type="Proteomes" id="UP000238479">
    <property type="component" value="Chromosome 1"/>
</dbReference>
<dbReference type="SMR" id="A0A2P6SLN2"/>
<comment type="similarity">
    <text evidence="18">Belongs to the peroxidase family. Classical plant (class III) peroxidase subfamily.</text>
</comment>
<evidence type="ECO:0000259" key="20">
    <source>
        <dbReference type="PROSITE" id="PS50873"/>
    </source>
</evidence>
<dbReference type="Gene3D" id="1.10.420.10">
    <property type="entry name" value="Peroxidase, domain 2"/>
    <property type="match status" value="1"/>
</dbReference>
<comment type="caution">
    <text evidence="21">The sequence shown here is derived from an EMBL/GenBank/DDBJ whole genome shotgun (WGS) entry which is preliminary data.</text>
</comment>
<feature type="binding site" evidence="15">
    <location>
        <position position="62"/>
    </location>
    <ligand>
        <name>Ca(2+)</name>
        <dbReference type="ChEBI" id="CHEBI:29108"/>
        <label>1</label>
    </ligand>
</feature>
<name>A0A2P6SLN2_ROSCH</name>
<reference evidence="21 22" key="1">
    <citation type="journal article" date="2018" name="Nat. Genet.">
        <title>The Rosa genome provides new insights in the design of modern roses.</title>
        <authorList>
            <person name="Bendahmane M."/>
        </authorList>
    </citation>
    <scope>NUCLEOTIDE SEQUENCE [LARGE SCALE GENOMIC DNA]</scope>
    <source>
        <strain evidence="22">cv. Old Blush</strain>
    </source>
</reference>
<dbReference type="GO" id="GO:0006979">
    <property type="term" value="P:response to oxidative stress"/>
    <property type="evidence" value="ECO:0007669"/>
    <property type="project" value="UniProtKB-UniRule"/>
</dbReference>
<keyword evidence="19" id="KW-0732">Signal</keyword>
<feature type="binding site" evidence="15">
    <location>
        <position position="66"/>
    </location>
    <ligand>
        <name>Ca(2+)</name>
        <dbReference type="ChEBI" id="CHEBI:29108"/>
        <label>1</label>
    </ligand>
</feature>
<dbReference type="PROSITE" id="PS00435">
    <property type="entry name" value="PEROXIDASE_1"/>
    <property type="match status" value="1"/>
</dbReference>
<dbReference type="PRINTS" id="PR00458">
    <property type="entry name" value="PEROXIDASE"/>
</dbReference>
<keyword evidence="6 18" id="KW-0349">Heme</keyword>
<evidence type="ECO:0000256" key="18">
    <source>
        <dbReference type="RuleBase" id="RU362060"/>
    </source>
</evidence>
<feature type="binding site" evidence="15">
    <location>
        <position position="232"/>
    </location>
    <ligand>
        <name>Ca(2+)</name>
        <dbReference type="ChEBI" id="CHEBI:29108"/>
        <label>2</label>
    </ligand>
</feature>
<feature type="binding site" evidence="15">
    <location>
        <position position="64"/>
    </location>
    <ligand>
        <name>Ca(2+)</name>
        <dbReference type="ChEBI" id="CHEBI:29108"/>
        <label>1</label>
    </ligand>
</feature>
<feature type="binding site" evidence="15">
    <location>
        <position position="235"/>
    </location>
    <ligand>
        <name>Ca(2+)</name>
        <dbReference type="ChEBI" id="CHEBI:29108"/>
        <label>2</label>
    </ligand>
</feature>
<organism evidence="21 22">
    <name type="scientific">Rosa chinensis</name>
    <name type="common">China rose</name>
    <dbReference type="NCBI Taxonomy" id="74649"/>
    <lineage>
        <taxon>Eukaryota</taxon>
        <taxon>Viridiplantae</taxon>
        <taxon>Streptophyta</taxon>
        <taxon>Embryophyta</taxon>
        <taxon>Tracheophyta</taxon>
        <taxon>Spermatophyta</taxon>
        <taxon>Magnoliopsida</taxon>
        <taxon>eudicotyledons</taxon>
        <taxon>Gunneridae</taxon>
        <taxon>Pentapetalae</taxon>
        <taxon>rosids</taxon>
        <taxon>fabids</taxon>
        <taxon>Rosales</taxon>
        <taxon>Rosaceae</taxon>
        <taxon>Rosoideae</taxon>
        <taxon>Rosoideae incertae sedis</taxon>
        <taxon>Rosa</taxon>
    </lineage>
</organism>
<dbReference type="InterPro" id="IPR000823">
    <property type="entry name" value="Peroxidase_pln"/>
</dbReference>
<evidence type="ECO:0000256" key="15">
    <source>
        <dbReference type="PIRSR" id="PIRSR600823-3"/>
    </source>
</evidence>
<keyword evidence="12" id="KW-0325">Glycoprotein</keyword>
<feature type="signal peptide" evidence="19">
    <location>
        <begin position="1"/>
        <end position="15"/>
    </location>
</feature>
<feature type="domain" description="Plant heme peroxidase family profile" evidence="20">
    <location>
        <begin position="17"/>
        <end position="313"/>
    </location>
</feature>
<dbReference type="OMA" id="CHSFRER"/>
<feature type="binding site" evidence="15">
    <location>
        <position position="68"/>
    </location>
    <ligand>
        <name>Ca(2+)</name>
        <dbReference type="ChEBI" id="CHEBI:29108"/>
        <label>1</label>
    </ligand>
</feature>
<dbReference type="SUPFAM" id="SSF48113">
    <property type="entry name" value="Heme-dependent peroxidases"/>
    <property type="match status" value="1"/>
</dbReference>
<dbReference type="FunFam" id="1.10.520.10:FF:000009">
    <property type="entry name" value="Peroxidase"/>
    <property type="match status" value="1"/>
</dbReference>
<evidence type="ECO:0000256" key="3">
    <source>
        <dbReference type="ARBA" id="ARBA00006873"/>
    </source>
</evidence>
<evidence type="ECO:0000256" key="9">
    <source>
        <dbReference type="ARBA" id="ARBA00023002"/>
    </source>
</evidence>
<comment type="similarity">
    <text evidence="3">Belongs to the peroxidase family. Ascorbate peroxidase subfamily.</text>
</comment>
<dbReference type="InterPro" id="IPR002016">
    <property type="entry name" value="Haem_peroxidase"/>
</dbReference>
<keyword evidence="10 15" id="KW-0408">Iron</keyword>
<evidence type="ECO:0000256" key="13">
    <source>
        <dbReference type="PIRSR" id="PIRSR600823-1"/>
    </source>
</evidence>
<evidence type="ECO:0000313" key="22">
    <source>
        <dbReference type="Proteomes" id="UP000238479"/>
    </source>
</evidence>
<dbReference type="FunFam" id="1.10.420.10:FF:000001">
    <property type="entry name" value="Peroxidase"/>
    <property type="match status" value="1"/>
</dbReference>
<feature type="binding site" description="axial binding residue" evidence="15">
    <location>
        <position position="185"/>
    </location>
    <ligand>
        <name>heme b</name>
        <dbReference type="ChEBI" id="CHEBI:60344"/>
    </ligand>
    <ligandPart>
        <name>Fe</name>
        <dbReference type="ChEBI" id="CHEBI:18248"/>
    </ligandPart>
</feature>
<dbReference type="Gramene" id="PRQ59570">
    <property type="protein sequence ID" value="PRQ59570"/>
    <property type="gene ID" value="RchiOBHm_Chr1g0371631"/>
</dbReference>
<feature type="active site" description="Proton acceptor" evidence="13">
    <location>
        <position position="58"/>
    </location>
</feature>
<dbReference type="InterPro" id="IPR019793">
    <property type="entry name" value="Peroxidases_heam-ligand_BS"/>
</dbReference>
<evidence type="ECO:0000256" key="12">
    <source>
        <dbReference type="ARBA" id="ARBA00023180"/>
    </source>
</evidence>
<evidence type="ECO:0000256" key="8">
    <source>
        <dbReference type="ARBA" id="ARBA00022837"/>
    </source>
</evidence>
<evidence type="ECO:0000256" key="7">
    <source>
        <dbReference type="ARBA" id="ARBA00022723"/>
    </source>
</evidence>
<dbReference type="CDD" id="cd00693">
    <property type="entry name" value="secretory_peroxidase"/>
    <property type="match status" value="1"/>
</dbReference>
<dbReference type="InterPro" id="IPR019794">
    <property type="entry name" value="Peroxidases_AS"/>
</dbReference>
<keyword evidence="7 15" id="KW-0479">Metal-binding</keyword>
<dbReference type="EC" id="1.11.1.7" evidence="4 18"/>
<evidence type="ECO:0000256" key="11">
    <source>
        <dbReference type="ARBA" id="ARBA00023157"/>
    </source>
</evidence>
<dbReference type="InterPro" id="IPR010255">
    <property type="entry name" value="Haem_peroxidase_sf"/>
</dbReference>
<comment type="catalytic activity">
    <reaction evidence="1 18">
        <text>2 a phenolic donor + H2O2 = 2 a phenolic radical donor + 2 H2O</text>
        <dbReference type="Rhea" id="RHEA:56136"/>
        <dbReference type="ChEBI" id="CHEBI:15377"/>
        <dbReference type="ChEBI" id="CHEBI:16240"/>
        <dbReference type="ChEBI" id="CHEBI:139520"/>
        <dbReference type="ChEBI" id="CHEBI:139521"/>
        <dbReference type="EC" id="1.11.1.7"/>
    </reaction>
</comment>
<feature type="disulfide bond" evidence="17">
    <location>
        <begin position="60"/>
        <end position="65"/>
    </location>
</feature>
<feature type="binding site" evidence="15">
    <location>
        <position position="59"/>
    </location>
    <ligand>
        <name>Ca(2+)</name>
        <dbReference type="ChEBI" id="CHEBI:29108"/>
        <label>1</label>
    </ligand>
</feature>
<evidence type="ECO:0000256" key="17">
    <source>
        <dbReference type="PIRSR" id="PIRSR600823-5"/>
    </source>
</evidence>
<dbReference type="PRINTS" id="PR00461">
    <property type="entry name" value="PLPEROXIDASE"/>
</dbReference>
<dbReference type="GO" id="GO:0005576">
    <property type="term" value="C:extracellular region"/>
    <property type="evidence" value="ECO:0007669"/>
    <property type="project" value="UniProtKB-SubCell"/>
</dbReference>
<evidence type="ECO:0000256" key="10">
    <source>
        <dbReference type="ARBA" id="ARBA00023004"/>
    </source>
</evidence>
<dbReference type="GO" id="GO:0140825">
    <property type="term" value="F:lactoperoxidase activity"/>
    <property type="evidence" value="ECO:0007669"/>
    <property type="project" value="UniProtKB-EC"/>
</dbReference>
<dbReference type="Pfam" id="PF00141">
    <property type="entry name" value="peroxidase"/>
    <property type="match status" value="1"/>
</dbReference>
<accession>A0A2P6SLN2</accession>
<dbReference type="GO" id="GO:0042744">
    <property type="term" value="P:hydrogen peroxide catabolic process"/>
    <property type="evidence" value="ECO:0007669"/>
    <property type="project" value="UniProtKB-KW"/>
</dbReference>
<proteinExistence type="inferred from homology"/>
<evidence type="ECO:0000256" key="4">
    <source>
        <dbReference type="ARBA" id="ARBA00012313"/>
    </source>
</evidence>
<dbReference type="PANTHER" id="PTHR31388:SF24">
    <property type="entry name" value="PEROXIDASE 52"/>
    <property type="match status" value="1"/>
</dbReference>
<evidence type="ECO:0000256" key="6">
    <source>
        <dbReference type="ARBA" id="ARBA00022617"/>
    </source>
</evidence>
<comment type="function">
    <text evidence="2">Removal of H(2)O(2), oxidation of toxic reductants, biosynthesis and degradation of lignin, suberization, auxin catabolism, response to environmental stresses such as wounding, pathogen attack and oxidative stress. These functions might be dependent on each isozyme/isoform in each plant tissue.</text>
</comment>
<keyword evidence="11 17" id="KW-1015">Disulfide bond</keyword>
<evidence type="ECO:0000256" key="5">
    <source>
        <dbReference type="ARBA" id="ARBA00022559"/>
    </source>
</evidence>
<keyword evidence="8 15" id="KW-0106">Calcium</keyword>
<protein>
    <recommendedName>
        <fullName evidence="4 18">Peroxidase</fullName>
        <ecNumber evidence="4 18">1.11.1.7</ecNumber>
    </recommendedName>
</protein>
<dbReference type="GO" id="GO:0046872">
    <property type="term" value="F:metal ion binding"/>
    <property type="evidence" value="ECO:0007669"/>
    <property type="project" value="UniProtKB-UniRule"/>
</dbReference>
<dbReference type="Gene3D" id="1.10.520.10">
    <property type="match status" value="1"/>
</dbReference>
<feature type="binding site" evidence="15">
    <location>
        <position position="186"/>
    </location>
    <ligand>
        <name>Ca(2+)</name>
        <dbReference type="ChEBI" id="CHEBI:29108"/>
        <label>2</label>
    </ligand>
</feature>
<comment type="cofactor">
    <cofactor evidence="15 18">
        <name>Ca(2+)</name>
        <dbReference type="ChEBI" id="CHEBI:29108"/>
    </cofactor>
    <text evidence="15 18">Binds 2 calcium ions per subunit.</text>
</comment>
<evidence type="ECO:0000256" key="16">
    <source>
        <dbReference type="PIRSR" id="PIRSR600823-4"/>
    </source>
</evidence>
<evidence type="ECO:0000313" key="21">
    <source>
        <dbReference type="EMBL" id="PRQ59570.1"/>
    </source>
</evidence>
<dbReference type="InterPro" id="IPR033905">
    <property type="entry name" value="Secretory_peroxidase"/>
</dbReference>
<keyword evidence="18" id="KW-0376">Hydrogen peroxide</keyword>
<evidence type="ECO:0000256" key="1">
    <source>
        <dbReference type="ARBA" id="ARBA00000189"/>
    </source>
</evidence>
<dbReference type="EMBL" id="PDCK01000039">
    <property type="protein sequence ID" value="PRQ59570.1"/>
    <property type="molecule type" value="Genomic_DNA"/>
</dbReference>
<feature type="chain" id="PRO_5015164144" description="Peroxidase" evidence="19">
    <location>
        <begin position="16"/>
        <end position="316"/>
    </location>
</feature>
<comment type="subcellular location">
    <subcellularLocation>
        <location evidence="18">Secreted</location>
    </subcellularLocation>
</comment>
<keyword evidence="5 18" id="KW-0575">Peroxidase</keyword>
<gene>
    <name evidence="21" type="ORF">RchiOBHm_Chr1g0371631</name>
</gene>
<sequence length="316" mass="34223">MAIFMTLALVASTDSAGLSTAFYSSSCPKLFSTVKPIVQSAINKNPRMGACLLRLFFHDCFVNGCDASLLLDDAPNFIGEKNVPPNKNSACGFEVIDQIKSAVERVCPGRVSCADIVAIAARDTVGILGGPKWEVQLGRLDARATNPIIANISIPTSKASLNELILRFSGAALNQRDLVALSGAHTLGQAQCYNFRKRIYNEDNINNDFAEQGRAKCPKTPGSGDAILASIDAETPTVFDNSYYKNLVQKKGPLHSDQQLFSGGQTDSLVKTYSESQESFFMDFVIAMLKMGSINPLIGPPFGEVRVICRRINPLF</sequence>
<dbReference type="STRING" id="74649.A0A2P6SLN2"/>